<comment type="caution">
    <text evidence="1">The sequence shown here is derived from an EMBL/GenBank/DDBJ whole genome shotgun (WGS) entry which is preliminary data.</text>
</comment>
<reference evidence="2" key="1">
    <citation type="submission" date="2017-10" db="EMBL/GenBank/DDBJ databases">
        <title>Rapid genome shrinkage in a self-fertile nematode reveals novel sperm competition proteins.</title>
        <authorList>
            <person name="Yin D."/>
            <person name="Schwarz E.M."/>
            <person name="Thomas C.G."/>
            <person name="Felde R.L."/>
            <person name="Korf I.F."/>
            <person name="Cutter A.D."/>
            <person name="Schartner C.M."/>
            <person name="Ralston E.J."/>
            <person name="Meyer B.J."/>
            <person name="Haag E.S."/>
        </authorList>
    </citation>
    <scope>NUCLEOTIDE SEQUENCE [LARGE SCALE GENOMIC DNA]</scope>
    <source>
        <strain evidence="2">JU1422</strain>
    </source>
</reference>
<sequence>MDTEKDEEWFIEFRESMRRIILEWTKDCKDCQACRMKVEDKEKAERRAKRREERRKIKEKVRKQKKVWKLAQDRAWAAKIKDRRYRKKMRVSRRKKVKWLKKRNWIPMRIFILILWTRPKKCSCATLPKFTIWVFSRLNSTFQYLDREKRRRKLARNCMLDDTETNLKEQGLLNSFVSPI</sequence>
<keyword evidence="2" id="KW-1185">Reference proteome</keyword>
<protein>
    <submittedName>
        <fullName evidence="1">Uncharacterized protein</fullName>
    </submittedName>
</protein>
<accession>A0A2G5T4H2</accession>
<dbReference type="Proteomes" id="UP000230233">
    <property type="component" value="Chromosome X"/>
</dbReference>
<dbReference type="AlphaFoldDB" id="A0A2G5T4H2"/>
<name>A0A2G5T4H2_9PELO</name>
<dbReference type="EMBL" id="PDUG01000006">
    <property type="protein sequence ID" value="PIC22093.1"/>
    <property type="molecule type" value="Genomic_DNA"/>
</dbReference>
<organism evidence="1 2">
    <name type="scientific">Caenorhabditis nigoni</name>
    <dbReference type="NCBI Taxonomy" id="1611254"/>
    <lineage>
        <taxon>Eukaryota</taxon>
        <taxon>Metazoa</taxon>
        <taxon>Ecdysozoa</taxon>
        <taxon>Nematoda</taxon>
        <taxon>Chromadorea</taxon>
        <taxon>Rhabditida</taxon>
        <taxon>Rhabditina</taxon>
        <taxon>Rhabditomorpha</taxon>
        <taxon>Rhabditoidea</taxon>
        <taxon>Rhabditidae</taxon>
        <taxon>Peloderinae</taxon>
        <taxon>Caenorhabditis</taxon>
    </lineage>
</organism>
<evidence type="ECO:0000313" key="2">
    <source>
        <dbReference type="Proteomes" id="UP000230233"/>
    </source>
</evidence>
<gene>
    <name evidence="1" type="primary">Cnig_chr_X.g26689</name>
    <name evidence="1" type="ORF">B9Z55_026689</name>
</gene>
<evidence type="ECO:0000313" key="1">
    <source>
        <dbReference type="EMBL" id="PIC22093.1"/>
    </source>
</evidence>
<proteinExistence type="predicted"/>